<sequence>MITTGAGFFLATSCADPDAVPRALFSACFAADATALPAFSTAALLLDPFDDEDDLLDDLLDPAELAAAVPAADTADARLSTDEDSWLTADVKLSTEDCSPSMPAAVVVASWSVASTVAVAAAVTAVPTTLAV</sequence>
<accession>A0ABQ4GCE1</accession>
<evidence type="ECO:0000313" key="2">
    <source>
        <dbReference type="Proteomes" id="UP000603904"/>
    </source>
</evidence>
<dbReference type="Proteomes" id="UP000603904">
    <property type="component" value="Unassembled WGS sequence"/>
</dbReference>
<comment type="caution">
    <text evidence="1">The sequence shown here is derived from an EMBL/GenBank/DDBJ whole genome shotgun (WGS) entry which is preliminary data.</text>
</comment>
<evidence type="ECO:0008006" key="3">
    <source>
        <dbReference type="Google" id="ProtNLM"/>
    </source>
</evidence>
<gene>
    <name evidence="1" type="ORF">Mco01_77290</name>
</gene>
<evidence type="ECO:0000313" key="1">
    <source>
        <dbReference type="EMBL" id="GIH44729.1"/>
    </source>
</evidence>
<name>A0ABQ4GCE1_9ACTN</name>
<organism evidence="1 2">
    <name type="scientific">Microbispora corallina</name>
    <dbReference type="NCBI Taxonomy" id="83302"/>
    <lineage>
        <taxon>Bacteria</taxon>
        <taxon>Bacillati</taxon>
        <taxon>Actinomycetota</taxon>
        <taxon>Actinomycetes</taxon>
        <taxon>Streptosporangiales</taxon>
        <taxon>Streptosporangiaceae</taxon>
        <taxon>Microbispora</taxon>
    </lineage>
</organism>
<proteinExistence type="predicted"/>
<protein>
    <recommendedName>
        <fullName evidence="3">Secreted protein</fullName>
    </recommendedName>
</protein>
<dbReference type="EMBL" id="BOOC01000070">
    <property type="protein sequence ID" value="GIH44729.1"/>
    <property type="molecule type" value="Genomic_DNA"/>
</dbReference>
<reference evidence="1 2" key="1">
    <citation type="submission" date="2021-01" db="EMBL/GenBank/DDBJ databases">
        <title>Whole genome shotgun sequence of Microbispora corallina NBRC 16416.</title>
        <authorList>
            <person name="Komaki H."/>
            <person name="Tamura T."/>
        </authorList>
    </citation>
    <scope>NUCLEOTIDE SEQUENCE [LARGE SCALE GENOMIC DNA]</scope>
    <source>
        <strain evidence="1 2">NBRC 16416</strain>
    </source>
</reference>
<keyword evidence="2" id="KW-1185">Reference proteome</keyword>